<gene>
    <name evidence="1" type="ORF">CEXT_363021</name>
</gene>
<dbReference type="EMBL" id="BPLR01003255">
    <property type="protein sequence ID" value="GIX82605.1"/>
    <property type="molecule type" value="Genomic_DNA"/>
</dbReference>
<dbReference type="AlphaFoldDB" id="A0AAV4NE73"/>
<evidence type="ECO:0000313" key="2">
    <source>
        <dbReference type="Proteomes" id="UP001054945"/>
    </source>
</evidence>
<dbReference type="Proteomes" id="UP001054945">
    <property type="component" value="Unassembled WGS sequence"/>
</dbReference>
<accession>A0AAV4NE73</accession>
<evidence type="ECO:0000313" key="1">
    <source>
        <dbReference type="EMBL" id="GIX82605.1"/>
    </source>
</evidence>
<protein>
    <submittedName>
        <fullName evidence="1">Uncharacterized protein</fullName>
    </submittedName>
</protein>
<reference evidence="1 2" key="1">
    <citation type="submission" date="2021-06" db="EMBL/GenBank/DDBJ databases">
        <title>Caerostris extrusa draft genome.</title>
        <authorList>
            <person name="Kono N."/>
            <person name="Arakawa K."/>
        </authorList>
    </citation>
    <scope>NUCLEOTIDE SEQUENCE [LARGE SCALE GENOMIC DNA]</scope>
</reference>
<comment type="caution">
    <text evidence="1">The sequence shown here is derived from an EMBL/GenBank/DDBJ whole genome shotgun (WGS) entry which is preliminary data.</text>
</comment>
<name>A0AAV4NE73_CAEEX</name>
<keyword evidence="2" id="KW-1185">Reference proteome</keyword>
<proteinExistence type="predicted"/>
<organism evidence="1 2">
    <name type="scientific">Caerostris extrusa</name>
    <name type="common">Bark spider</name>
    <name type="synonym">Caerostris bankana</name>
    <dbReference type="NCBI Taxonomy" id="172846"/>
    <lineage>
        <taxon>Eukaryota</taxon>
        <taxon>Metazoa</taxon>
        <taxon>Ecdysozoa</taxon>
        <taxon>Arthropoda</taxon>
        <taxon>Chelicerata</taxon>
        <taxon>Arachnida</taxon>
        <taxon>Araneae</taxon>
        <taxon>Araneomorphae</taxon>
        <taxon>Entelegynae</taxon>
        <taxon>Araneoidea</taxon>
        <taxon>Araneidae</taxon>
        <taxon>Caerostris</taxon>
    </lineage>
</organism>
<sequence>MIISAGNKNSIASIHTKKRLCKTVWGINTQALRKDALSSEKSKKGQGSEFQRFLIMFHASQVVMMDIPYKAV</sequence>